<comment type="similarity">
    <text evidence="1">Belongs to the short-chain dehydrogenases/reductases (SDR) family.</text>
</comment>
<organism evidence="3 4">
    <name type="scientific">Coniochaeta pulveracea</name>
    <dbReference type="NCBI Taxonomy" id="177199"/>
    <lineage>
        <taxon>Eukaryota</taxon>
        <taxon>Fungi</taxon>
        <taxon>Dikarya</taxon>
        <taxon>Ascomycota</taxon>
        <taxon>Pezizomycotina</taxon>
        <taxon>Sordariomycetes</taxon>
        <taxon>Sordariomycetidae</taxon>
        <taxon>Coniochaetales</taxon>
        <taxon>Coniochaetaceae</taxon>
        <taxon>Coniochaeta</taxon>
    </lineage>
</organism>
<dbReference type="Proteomes" id="UP000275385">
    <property type="component" value="Unassembled WGS sequence"/>
</dbReference>
<dbReference type="Gene3D" id="3.40.50.720">
    <property type="entry name" value="NAD(P)-binding Rossmann-like Domain"/>
    <property type="match status" value="1"/>
</dbReference>
<accession>A0A420Y1B8</accession>
<keyword evidence="4" id="KW-1185">Reference proteome</keyword>
<gene>
    <name evidence="3" type="ORF">DL546_004380</name>
</gene>
<evidence type="ECO:0000313" key="3">
    <source>
        <dbReference type="EMBL" id="RKU41478.1"/>
    </source>
</evidence>
<name>A0A420Y1B8_9PEZI</name>
<comment type="caution">
    <text evidence="3">The sequence shown here is derived from an EMBL/GenBank/DDBJ whole genome shotgun (WGS) entry which is preliminary data.</text>
</comment>
<reference evidence="3 4" key="1">
    <citation type="submission" date="2018-08" db="EMBL/GenBank/DDBJ databases">
        <title>Draft genome of the lignicolous fungus Coniochaeta pulveracea.</title>
        <authorList>
            <person name="Borstlap C.J."/>
            <person name="De Witt R.N."/>
            <person name="Botha A."/>
            <person name="Volschenk H."/>
        </authorList>
    </citation>
    <scope>NUCLEOTIDE SEQUENCE [LARGE SCALE GENOMIC DNA]</scope>
    <source>
        <strain evidence="3 4">CAB683</strain>
    </source>
</reference>
<dbReference type="PANTHER" id="PTHR24320:SF148">
    <property type="entry name" value="NAD(P)-BINDING ROSSMANN-FOLD SUPERFAMILY PROTEIN"/>
    <property type="match status" value="1"/>
</dbReference>
<dbReference type="AlphaFoldDB" id="A0A420Y1B8"/>
<dbReference type="InterPro" id="IPR036291">
    <property type="entry name" value="NAD(P)-bd_dom_sf"/>
</dbReference>
<evidence type="ECO:0000256" key="1">
    <source>
        <dbReference type="ARBA" id="ARBA00006484"/>
    </source>
</evidence>
<dbReference type="STRING" id="177199.A0A420Y1B8"/>
<keyword evidence="2" id="KW-0560">Oxidoreductase</keyword>
<dbReference type="PANTHER" id="PTHR24320">
    <property type="entry name" value="RETINOL DEHYDROGENASE"/>
    <property type="match status" value="1"/>
</dbReference>
<dbReference type="Pfam" id="PF00106">
    <property type="entry name" value="adh_short"/>
    <property type="match status" value="1"/>
</dbReference>
<sequence>MSAIAKTVVATGVSSGLGLEAIKQLLGQSQPWKVILGARDTVRTSRAYEALDYERTRQTVSVLPLELTDLQTVRLFAQQTLKGLGKDKIDYLLLNAAISQAPSEPGPHGSKWCPSYVVNHLSQHYLVHLLRDKLVESRSRIVFVSSGAVRNADPEAMESDLLAASGATSFALYAETKFAQLLSAHWWRRQLADSCEVLAVSPGLIPGTGLGRGSGISIPVNTPDAKPVSEGASSILRAFTRDDLPEDPEQIFLTSWGEWWNKEVYAKSLDKALQDKWCPSRDEIERLTNTGSASLHPSSVV</sequence>
<dbReference type="OrthoDB" id="542013at2759"/>
<dbReference type="InterPro" id="IPR002347">
    <property type="entry name" value="SDR_fam"/>
</dbReference>
<dbReference type="PRINTS" id="PR00081">
    <property type="entry name" value="GDHRDH"/>
</dbReference>
<dbReference type="EMBL" id="QVQW01000074">
    <property type="protein sequence ID" value="RKU41478.1"/>
    <property type="molecule type" value="Genomic_DNA"/>
</dbReference>
<evidence type="ECO:0000313" key="4">
    <source>
        <dbReference type="Proteomes" id="UP000275385"/>
    </source>
</evidence>
<evidence type="ECO:0000256" key="2">
    <source>
        <dbReference type="ARBA" id="ARBA00023002"/>
    </source>
</evidence>
<evidence type="ECO:0008006" key="5">
    <source>
        <dbReference type="Google" id="ProtNLM"/>
    </source>
</evidence>
<dbReference type="SUPFAM" id="SSF51735">
    <property type="entry name" value="NAD(P)-binding Rossmann-fold domains"/>
    <property type="match status" value="1"/>
</dbReference>
<proteinExistence type="inferred from homology"/>
<protein>
    <recommendedName>
        <fullName evidence="5">WW domain-containing oxidoreductase</fullName>
    </recommendedName>
</protein>
<dbReference type="GO" id="GO:0016491">
    <property type="term" value="F:oxidoreductase activity"/>
    <property type="evidence" value="ECO:0007669"/>
    <property type="project" value="UniProtKB-KW"/>
</dbReference>